<name>A0AAE3D367_9HYPH</name>
<feature type="domain" description="HTH lysR-type" evidence="5">
    <location>
        <begin position="1"/>
        <end position="58"/>
    </location>
</feature>
<dbReference type="EMBL" id="JAICBX010000007">
    <property type="protein sequence ID" value="MBW8640569.1"/>
    <property type="molecule type" value="Genomic_DNA"/>
</dbReference>
<dbReference type="InterPro" id="IPR058163">
    <property type="entry name" value="LysR-type_TF_proteobact-type"/>
</dbReference>
<evidence type="ECO:0000256" key="3">
    <source>
        <dbReference type="ARBA" id="ARBA00023125"/>
    </source>
</evidence>
<dbReference type="InterPro" id="IPR036390">
    <property type="entry name" value="WH_DNA-bd_sf"/>
</dbReference>
<keyword evidence="2" id="KW-0805">Transcription regulation</keyword>
<dbReference type="GO" id="GO:0006351">
    <property type="term" value="P:DNA-templated transcription"/>
    <property type="evidence" value="ECO:0007669"/>
    <property type="project" value="TreeGrafter"/>
</dbReference>
<dbReference type="GO" id="GO:0003700">
    <property type="term" value="F:DNA-binding transcription factor activity"/>
    <property type="evidence" value="ECO:0007669"/>
    <property type="project" value="InterPro"/>
</dbReference>
<dbReference type="InterPro" id="IPR000847">
    <property type="entry name" value="LysR_HTH_N"/>
</dbReference>
<dbReference type="InterPro" id="IPR036388">
    <property type="entry name" value="WH-like_DNA-bd_sf"/>
</dbReference>
<comment type="caution">
    <text evidence="6">The sequence shown here is derived from an EMBL/GenBank/DDBJ whole genome shotgun (WGS) entry which is preliminary data.</text>
</comment>
<comment type="similarity">
    <text evidence="1">Belongs to the LysR transcriptional regulatory family.</text>
</comment>
<keyword evidence="3" id="KW-0238">DNA-binding</keyword>
<keyword evidence="7" id="KW-1185">Reference proteome</keyword>
<keyword evidence="4" id="KW-0804">Transcription</keyword>
<dbReference type="PRINTS" id="PR00039">
    <property type="entry name" value="HTHLYSR"/>
</dbReference>
<dbReference type="Gene3D" id="1.10.10.10">
    <property type="entry name" value="Winged helix-like DNA-binding domain superfamily/Winged helix DNA-binding domain"/>
    <property type="match status" value="1"/>
</dbReference>
<dbReference type="GO" id="GO:0043565">
    <property type="term" value="F:sequence-specific DNA binding"/>
    <property type="evidence" value="ECO:0007669"/>
    <property type="project" value="TreeGrafter"/>
</dbReference>
<dbReference type="Pfam" id="PF03466">
    <property type="entry name" value="LysR_substrate"/>
    <property type="match status" value="1"/>
</dbReference>
<evidence type="ECO:0000256" key="4">
    <source>
        <dbReference type="ARBA" id="ARBA00023163"/>
    </source>
</evidence>
<organism evidence="6 7">
    <name type="scientific">Flavimaribacter sediminis</name>
    <dbReference type="NCBI Taxonomy" id="2865987"/>
    <lineage>
        <taxon>Bacteria</taxon>
        <taxon>Pseudomonadati</taxon>
        <taxon>Pseudomonadota</taxon>
        <taxon>Alphaproteobacteria</taxon>
        <taxon>Hyphomicrobiales</taxon>
        <taxon>Rhizobiaceae</taxon>
        <taxon>Flavimaribacter</taxon>
    </lineage>
</organism>
<reference evidence="6" key="1">
    <citation type="submission" date="2021-08" db="EMBL/GenBank/DDBJ databases">
        <title>Hoeflea bacterium WL0058 sp. nov., isolated from the sediment.</title>
        <authorList>
            <person name="Wang L."/>
            <person name="Zhang D."/>
        </authorList>
    </citation>
    <scope>NUCLEOTIDE SEQUENCE</scope>
    <source>
        <strain evidence="6">WL0058</strain>
    </source>
</reference>
<dbReference type="Proteomes" id="UP001196509">
    <property type="component" value="Unassembled WGS sequence"/>
</dbReference>
<sequence length="293" mass="32466">MDWDLIRSFLAVAENGTLAQAAERLGVSQPTIGRHIDALEAEVGLTLFSRGRHGMTPTEAGLSLINDARDMRRGADHFALRAAGKVENVGGTVRITASEVVATFILPPIIAGFAQEEPDIEIELAPSNTVENLLRRDADIAIRMVRPDQNDVIARKVNDMSMGVYMHRELARLDGVPESSDALLAHRVIGMDRSDLIIDSMTRLGFKAQRNDFTVRTDHQIAYIELVKSGAGIGFIAQCIAKNCPELIRILPEIHIPSLPLWLASHSELRTSQRIRRTMDYLYEALRALPLDE</sequence>
<gene>
    <name evidence="6" type="ORF">K1W69_25475</name>
</gene>
<evidence type="ECO:0000256" key="2">
    <source>
        <dbReference type="ARBA" id="ARBA00023015"/>
    </source>
</evidence>
<dbReference type="SUPFAM" id="SSF46785">
    <property type="entry name" value="Winged helix' DNA-binding domain"/>
    <property type="match status" value="1"/>
</dbReference>
<protein>
    <submittedName>
        <fullName evidence="6">LysR family transcriptional regulator</fullName>
    </submittedName>
</protein>
<dbReference type="AlphaFoldDB" id="A0AAE3D367"/>
<evidence type="ECO:0000256" key="1">
    <source>
        <dbReference type="ARBA" id="ARBA00009437"/>
    </source>
</evidence>
<proteinExistence type="inferred from homology"/>
<dbReference type="PANTHER" id="PTHR30537:SF3">
    <property type="entry name" value="TRANSCRIPTIONAL REGULATORY PROTEIN"/>
    <property type="match status" value="1"/>
</dbReference>
<evidence type="ECO:0000313" key="6">
    <source>
        <dbReference type="EMBL" id="MBW8640569.1"/>
    </source>
</evidence>
<dbReference type="PROSITE" id="PS50931">
    <property type="entry name" value="HTH_LYSR"/>
    <property type="match status" value="1"/>
</dbReference>
<dbReference type="InterPro" id="IPR005119">
    <property type="entry name" value="LysR_subst-bd"/>
</dbReference>
<dbReference type="Gene3D" id="3.40.190.290">
    <property type="match status" value="1"/>
</dbReference>
<dbReference type="RefSeq" id="WP_220231303.1">
    <property type="nucleotide sequence ID" value="NZ_JAICBX010000007.1"/>
</dbReference>
<accession>A0AAE3D367</accession>
<dbReference type="SUPFAM" id="SSF53850">
    <property type="entry name" value="Periplasmic binding protein-like II"/>
    <property type="match status" value="1"/>
</dbReference>
<dbReference type="Pfam" id="PF00126">
    <property type="entry name" value="HTH_1"/>
    <property type="match status" value="1"/>
</dbReference>
<evidence type="ECO:0000259" key="5">
    <source>
        <dbReference type="PROSITE" id="PS50931"/>
    </source>
</evidence>
<dbReference type="PANTHER" id="PTHR30537">
    <property type="entry name" value="HTH-TYPE TRANSCRIPTIONAL REGULATOR"/>
    <property type="match status" value="1"/>
</dbReference>
<evidence type="ECO:0000313" key="7">
    <source>
        <dbReference type="Proteomes" id="UP001196509"/>
    </source>
</evidence>